<evidence type="ECO:0000313" key="3">
    <source>
        <dbReference type="EMBL" id="KAF7168865.1"/>
    </source>
</evidence>
<evidence type="ECO:0000313" key="2">
    <source>
        <dbReference type="EMBL" id="KAF7121771.1"/>
    </source>
</evidence>
<gene>
    <name evidence="2" type="ORF">CNMCM5793_009324</name>
    <name evidence="3" type="ORF">CNMCM6106_003880</name>
</gene>
<dbReference type="InterPro" id="IPR052158">
    <property type="entry name" value="INH-QAR"/>
</dbReference>
<organism evidence="2 4">
    <name type="scientific">Aspergillus hiratsukae</name>
    <dbReference type="NCBI Taxonomy" id="1194566"/>
    <lineage>
        <taxon>Eukaryota</taxon>
        <taxon>Fungi</taxon>
        <taxon>Dikarya</taxon>
        <taxon>Ascomycota</taxon>
        <taxon>Pezizomycotina</taxon>
        <taxon>Eurotiomycetes</taxon>
        <taxon>Eurotiomycetidae</taxon>
        <taxon>Eurotiales</taxon>
        <taxon>Aspergillaceae</taxon>
        <taxon>Aspergillus</taxon>
        <taxon>Aspergillus subgen. Fumigati</taxon>
    </lineage>
</organism>
<protein>
    <recommendedName>
        <fullName evidence="1">DJ-1/PfpI domain-containing protein</fullName>
    </recommendedName>
</protein>
<accession>A0A8H6P8F8</accession>
<dbReference type="InterPro" id="IPR029062">
    <property type="entry name" value="Class_I_gatase-like"/>
</dbReference>
<dbReference type="Proteomes" id="UP000630445">
    <property type="component" value="Unassembled WGS sequence"/>
</dbReference>
<comment type="caution">
    <text evidence="2">The sequence shown here is derived from an EMBL/GenBank/DDBJ whole genome shotgun (WGS) entry which is preliminary data.</text>
</comment>
<dbReference type="Proteomes" id="UP000662466">
    <property type="component" value="Unassembled WGS sequence"/>
</dbReference>
<dbReference type="CDD" id="cd03139">
    <property type="entry name" value="GATase1_PfpI_2"/>
    <property type="match status" value="1"/>
</dbReference>
<dbReference type="SUPFAM" id="SSF52317">
    <property type="entry name" value="Class I glutamine amidotransferase-like"/>
    <property type="match status" value="1"/>
</dbReference>
<dbReference type="OrthoDB" id="543156at2759"/>
<feature type="domain" description="DJ-1/PfpI" evidence="1">
    <location>
        <begin position="4"/>
        <end position="192"/>
    </location>
</feature>
<evidence type="ECO:0000259" key="1">
    <source>
        <dbReference type="Pfam" id="PF01965"/>
    </source>
</evidence>
<dbReference type="Pfam" id="PF01965">
    <property type="entry name" value="DJ-1_PfpI"/>
    <property type="match status" value="1"/>
</dbReference>
<dbReference type="PANTHER" id="PTHR43130">
    <property type="entry name" value="ARAC-FAMILY TRANSCRIPTIONAL REGULATOR"/>
    <property type="match status" value="1"/>
</dbReference>
<evidence type="ECO:0000313" key="4">
    <source>
        <dbReference type="Proteomes" id="UP000630445"/>
    </source>
</evidence>
<dbReference type="AlphaFoldDB" id="A0A8H6P8F8"/>
<name>A0A8H6P8F8_9EURO</name>
<dbReference type="Gene3D" id="3.40.50.880">
    <property type="match status" value="1"/>
</dbReference>
<dbReference type="EMBL" id="JACBAF010002063">
    <property type="protein sequence ID" value="KAF7168865.1"/>
    <property type="molecule type" value="Genomic_DNA"/>
</dbReference>
<keyword evidence="4" id="KW-1185">Reference proteome</keyword>
<dbReference type="PANTHER" id="PTHR43130:SF15">
    <property type="entry name" value="THIJ_PFPI FAMILY PROTEIN (AFU_ORTHOLOGUE AFUA_5G14240)"/>
    <property type="match status" value="1"/>
</dbReference>
<proteinExistence type="predicted"/>
<dbReference type="InterPro" id="IPR002818">
    <property type="entry name" value="DJ-1/PfpI"/>
</dbReference>
<dbReference type="EMBL" id="JACBAD010002039">
    <property type="protein sequence ID" value="KAF7121771.1"/>
    <property type="molecule type" value="Genomic_DNA"/>
</dbReference>
<reference evidence="2" key="1">
    <citation type="submission" date="2020-06" db="EMBL/GenBank/DDBJ databases">
        <title>Draft genome sequences of strains closely related to Aspergillus parafelis and Aspergillus hiratsukae.</title>
        <authorList>
            <person name="Dos Santos R.A.C."/>
            <person name="Rivero-Menendez O."/>
            <person name="Steenwyk J.L."/>
            <person name="Mead M.E."/>
            <person name="Goldman G.H."/>
            <person name="Alastruey-Izquierdo A."/>
            <person name="Rokas A."/>
        </authorList>
    </citation>
    <scope>NUCLEOTIDE SEQUENCE</scope>
    <source>
        <strain evidence="2">CNM-CM5793</strain>
        <strain evidence="3">CNM-CM6106</strain>
    </source>
</reference>
<sequence length="227" mass="24398">MHYAMLLFPGFEALDVFGPLEVLNVLSERTQIHLSLLASTLAAVSTRSPDPAAHRVGSICAQEVLPTGTFADFSTETQTPLADAKGTINVLIVPGGAGTRFPHIIDPVIEFVGRVAPSVRYVMSVRNGAGVLARAGLLDGKRATTNKMLWGATTALRGEVRWVEEARWVADGDVWTSSGVSAGIDMMLAFVRKVYGKEMASGIAREIEYFWDVEENGTQDPFACAAV</sequence>